<dbReference type="FunFam" id="3.30.1010.10:FF:000006">
    <property type="entry name" value="Serine/threonine-protein kinase TOR"/>
    <property type="match status" value="1"/>
</dbReference>
<dbReference type="InterPro" id="IPR026683">
    <property type="entry name" value="TOR_cat"/>
</dbReference>
<accession>K1VL89</accession>
<dbReference type="SMART" id="SM01346">
    <property type="entry name" value="DUF3385"/>
    <property type="match status" value="1"/>
</dbReference>
<dbReference type="PROSITE" id="PS50290">
    <property type="entry name" value="PI3_4_KINASE_3"/>
    <property type="match status" value="1"/>
</dbReference>
<dbReference type="Gene3D" id="1.10.1070.11">
    <property type="entry name" value="Phosphatidylinositol 3-/4-kinase, catalytic domain"/>
    <property type="match status" value="1"/>
</dbReference>
<dbReference type="InterPro" id="IPR024585">
    <property type="entry name" value="mTOR_dom"/>
</dbReference>
<dbReference type="SUPFAM" id="SSF47212">
    <property type="entry name" value="FKBP12-rapamycin-binding domain of FKBP-rapamycin-associated protein (FRAP)"/>
    <property type="match status" value="1"/>
</dbReference>
<protein>
    <recommendedName>
        <fullName evidence="11">Serine/threonine-protein kinase TOR</fullName>
        <ecNumber evidence="11">2.7.11.1</ecNumber>
    </recommendedName>
</protein>
<dbReference type="InterPro" id="IPR036940">
    <property type="entry name" value="PI3/4_kinase_cat_sf"/>
</dbReference>
<dbReference type="InterPro" id="IPR050517">
    <property type="entry name" value="DDR_Repair_Kinase"/>
</dbReference>
<evidence type="ECO:0000256" key="4">
    <source>
        <dbReference type="ARBA" id="ARBA00022737"/>
    </source>
</evidence>
<name>K1VL89_TRIAC</name>
<dbReference type="SUPFAM" id="SSF48371">
    <property type="entry name" value="ARM repeat"/>
    <property type="match status" value="1"/>
</dbReference>
<evidence type="ECO:0000256" key="6">
    <source>
        <dbReference type="ARBA" id="ARBA00022777"/>
    </source>
</evidence>
<keyword evidence="6 11" id="KW-0418">Kinase</keyword>
<dbReference type="Pfam" id="PF08771">
    <property type="entry name" value="FRB_dom"/>
    <property type="match status" value="1"/>
</dbReference>
<dbReference type="GO" id="GO:0005524">
    <property type="term" value="F:ATP binding"/>
    <property type="evidence" value="ECO:0007669"/>
    <property type="project" value="UniProtKB-KW"/>
</dbReference>
<keyword evidence="7 11" id="KW-0067">ATP-binding</keyword>
<dbReference type="GO" id="GO:0106310">
    <property type="term" value="F:protein serine kinase activity"/>
    <property type="evidence" value="ECO:0007669"/>
    <property type="project" value="RHEA"/>
</dbReference>
<dbReference type="GO" id="GO:0044877">
    <property type="term" value="F:protein-containing complex binding"/>
    <property type="evidence" value="ECO:0007669"/>
    <property type="project" value="InterPro"/>
</dbReference>
<sequence>MASQSDVLDGIFARLGSKHRKISSPTLEFPGDDGRKSVWKDVFHRIFDLTKSNHTYERLGAISAIGTPPTEAHADPSQMQCSSRQMMIPRIERFRTTIDSMDVSLTVWNELTADLRPLLTYPESQVMVSAAHVVGNMVKCAGANLPDSFFTKEVGQALQIMDGELRGCDVANIRLAARGQQVQRRAPAPSVRRSRPPPLPPLRLTCAREDLGPAARQQGELAMSTVANIQTMVRERASMLLSACLDIIKTRERSSAEVYRMIFEEARSGLLKANSVESILGSLLAFSAMLQNQQISMGEYYQAICDITLKYRDSKETVIRKSVITLIPSMANYDTDEFEQHYLHRSMTYLLSALNKPTDRDIIGPMLTRQMHEILDLMFPWGLSDALYHALEVISGNIPPLLRTIQGKLETRRLQLTVRPLAGNSPTDITREAVVQASGGGQSAETIALALRVLGNFDFSGHTLNEFVREAALPYLEHDNPDVRKEAVLASAQLFINDPICHQTSAHSIEIVNDVLEKLLTVGITDQVPAIRQAVLENLDAKFDRHLAQAEDIRCLFVALNDEVFRIRELAIGIIGRLAHHNPAYVMPSLRKSLINLITELEYATANKQKEESARLLCLLIGASSSLVRSYASTILSVILRIARSPSTPSTVTASCVTCIGELAKVAGEELQASVKTILDLLLEMLNDPASTVKRNAALKTLGQVVSNTGEVIQPYLDHPQLLGILFRILRTETTLPIRLEAIRTMGMLGALDPFKHKLLQGSSDDPSTEATGPRVTDITLLMNTQGPSNDEYYQTVVIHCLVNLLNDANMKEHHYDAINSVMLIFRTQRLKCVGFLPQILPAFLSVIRMGSRDSQDVFLKQLAQLITIVKQHIRNYLDEVFALVHDFWNPSSSLQITIISLVEAIARAVEGEFKAYLPPLLQQILRTFDGDLSARHISPQRLETLLHILRAFYVFGASIEDYLHLVLPVIVRSFENPAAPVELRKAALKTTAQLCRKVNFSDHASQIIHPLVRTLSTTDIDLRNTAMDTLCVLVLQFGPDYAIFIPMVNKALLENKIVWPAYDQMVTKLLNRERLPPDLGPVEQYAADQTLEVSAAADQHRLPVNQQQLKAAWDCSNIATKKEWLEWLKKLGVELMRESPSQAIRACMKLADQHSAFARELFNVAFVSCWTELYESYQEDLVHNLEQALTNDGVPSDVVNTILNLAEFMEHDDKPLAIESRLLGDYATAFHAYAKALHYKELEFFVDASSAVVEDLISVNQKLQQSDAAWGTLEYAQNNLQMTHDVMWYEKLGRWEEALEVWNERANDPDSSFDEATVAMGKLQALHALGEWEELSDYVQVRWPNATQDEKKLIAPLGASASWALYQWDLMDDYISAMKNDSADRNFFKAILAVHRNQFSSALRHIYKARERLDGELTTLTGESYGRAYDVIVRVQMLSELEEIISYKDHADQPERQQTQRLTWQKRLNGCQRDVEVWQRILQLRSLVLTPSQDMDTWIQFADLCRVSDRLNLAEKTLTSLVGSSCSNLDAESRSRAPPPIVFAYYRLKWAQAVAGDSREERDETLGYLRDFTNTLSDDMGLGARDNQGRLILPDAKLYGEYTKLLARCHVELGSWQASLREHGVTDDPAAVLRDYSLATELDPTWYQAWHTWALANFEVINHLEVSQQGLLSQHFTTYIIPAVEGFLRSIALSPGNSLQDTLRLLTLWFTYGYQHGVNQAIAQGMTTVNVDVWLEVIPQIIARIQTPRPTIQQLIVRLLHDIGRAHPQALIYPLTVASKSNVPSRKAVAQGIMAKMREHSASIVDQAELVSTELIRAAILWHEQWHEGLEEASKHYFADHNEEAMFEVLEPLHDMIERGPETLRETSFVQSFGHELRMARDFCRRYKLHGDTNDLNQAWDIYYSTFQRLSRQLKLLNVIELQYVSPRLMAVRDLDLCVPGIYQPGKPVIGIGHVLPTFTVISSKQRPRRFTMRGRDGKDYTFVLKGHEDLRQDERVMQLFGLVNTLLAADQESAKRHLSIHQFSITPLSPGAGLLGWVPHSDTLHTLIKSYRDSRKILIDIENRLMNQMADDNYDSLPLLHKVEVFQYALDNTTGQDLYRILWLRSRNSESWLERRTTYTRSLALTSMVGYILGLGDRHPSNLMLDQITGEIIHIDFGDCFEVAMQRDKYPEKVPFRLTRMLIHAMEVCGITGTFSRSCEVSMEVLRDNKESLMAVLEAFVYDPLINWRLTAANNQPGGRQAAQDVEERNYARGGGGRADERDILLEADRPEVMNDKALQVIERVRRKLTGRDFRPNVSLDIKEQVEELVSQATSVENLCVAFIGWCAFCKFQTTFLTSWSSFCGLGDFRDVLDGRGEELEVLWWRSGAPKCANPPDPEADQGLTPRPEDPEWCPTHLHLRSPRRLTLSTWTHADSHRNLYTCWPTARSQWSAVRPSPLPGCEGAAQILPSSHRHLWPSHQQLQVVRPTSSSASSQSLSINHNYALNAHSATAGSWMHDTSATFLHLDRFSLSGPDRDHTRNDTVSLPAPAPVHASSFRHNLEPPLIILTPMSTVPEEGGNLHLEDLQQIAQLQSDALIDNLRAIVDKPYQCTDATVYQLFDDLSTLLDCTLKRKEAEEDSSKDHHEKADVKGSDNCQDKVADNKSGSGKGTANLSVLSQAPSWAHSDRFSRGDELMDFDKRRPPVQEQPVEDEFDLPKVTGFPLYPPGCRPGPTVLLPGPPNPWELPGMDIDERILIDAVAMGYPQHKHYKTVDDLNSYISLDNLTIDDLLDNYRSARARVKIGRLLGDLRDHAIHKFELLIMRDIVCQYELKKAEIRQKEQSGGGSGGHLSCPEDSDML</sequence>
<comment type="catalytic activity">
    <reaction evidence="10">
        <text>L-seryl-[protein] + ATP = O-phospho-L-seryl-[protein] + ADP + H(+)</text>
        <dbReference type="Rhea" id="RHEA:17989"/>
        <dbReference type="Rhea" id="RHEA-COMP:9863"/>
        <dbReference type="Rhea" id="RHEA-COMP:11604"/>
        <dbReference type="ChEBI" id="CHEBI:15378"/>
        <dbReference type="ChEBI" id="CHEBI:29999"/>
        <dbReference type="ChEBI" id="CHEBI:30616"/>
        <dbReference type="ChEBI" id="CHEBI:83421"/>
        <dbReference type="ChEBI" id="CHEBI:456216"/>
        <dbReference type="EC" id="2.7.11.1"/>
    </reaction>
</comment>
<dbReference type="GO" id="GO:0005634">
    <property type="term" value="C:nucleus"/>
    <property type="evidence" value="ECO:0007669"/>
    <property type="project" value="TreeGrafter"/>
</dbReference>
<dbReference type="InterPro" id="IPR000403">
    <property type="entry name" value="PI3/4_kinase_cat_dom"/>
</dbReference>
<evidence type="ECO:0000256" key="12">
    <source>
        <dbReference type="SAM" id="MobiDB-lite"/>
    </source>
</evidence>
<dbReference type="EC" id="2.7.11.1" evidence="11"/>
<dbReference type="InterPro" id="IPR003151">
    <property type="entry name" value="PIK-rel_kinase_FAT"/>
</dbReference>
<dbReference type="SMART" id="SM01345">
    <property type="entry name" value="Rapamycin_bind"/>
    <property type="match status" value="1"/>
</dbReference>
<feature type="domain" description="FAT" evidence="14">
    <location>
        <begin position="1223"/>
        <end position="1782"/>
    </location>
</feature>
<dbReference type="FunFam" id="1.25.10.10:FF:000371">
    <property type="entry name" value="Serine/threonine-protein kinase TOR"/>
    <property type="match status" value="1"/>
</dbReference>
<dbReference type="InterPro" id="IPR011009">
    <property type="entry name" value="Kinase-like_dom_sf"/>
</dbReference>
<keyword evidence="5 11" id="KW-0547">Nucleotide-binding</keyword>
<dbReference type="InterPro" id="IPR003152">
    <property type="entry name" value="FATC_dom"/>
</dbReference>
<dbReference type="InterPro" id="IPR057564">
    <property type="entry name" value="HEAT_ATR"/>
</dbReference>
<dbReference type="InterPro" id="IPR009076">
    <property type="entry name" value="FRB_dom"/>
</dbReference>
<dbReference type="Proteomes" id="UP000006757">
    <property type="component" value="Unassembled WGS sequence"/>
</dbReference>
<dbReference type="InParanoid" id="K1VL89"/>
<feature type="region of interest" description="Disordered" evidence="12">
    <location>
        <begin position="2618"/>
        <end position="2656"/>
    </location>
</feature>
<dbReference type="InterPro" id="IPR011989">
    <property type="entry name" value="ARM-like"/>
</dbReference>
<keyword evidence="3 11" id="KW-0808">Transferase</keyword>
<dbReference type="PROSITE" id="PS00916">
    <property type="entry name" value="PI3_4_KINASE_2"/>
    <property type="match status" value="1"/>
</dbReference>
<feature type="compositionally biased region" description="Basic and acidic residues" evidence="12">
    <location>
        <begin position="2618"/>
        <end position="2645"/>
    </location>
</feature>
<dbReference type="GO" id="GO:0004674">
    <property type="term" value="F:protein serine/threonine kinase activity"/>
    <property type="evidence" value="ECO:0007669"/>
    <property type="project" value="UniProtKB-KW"/>
</dbReference>
<feature type="domain" description="FATC" evidence="15">
    <location>
        <begin position="2300"/>
        <end position="2332"/>
    </location>
</feature>
<dbReference type="GO" id="GO:0031931">
    <property type="term" value="C:TORC1 complex"/>
    <property type="evidence" value="ECO:0007669"/>
    <property type="project" value="TreeGrafter"/>
</dbReference>
<dbReference type="InterPro" id="IPR018936">
    <property type="entry name" value="PI3/4_kinase_CS"/>
</dbReference>
<dbReference type="FunCoup" id="K1VL89">
    <property type="interactions" value="466"/>
</dbReference>
<evidence type="ECO:0000313" key="17">
    <source>
        <dbReference type="Proteomes" id="UP000006757"/>
    </source>
</evidence>
<evidence type="ECO:0000256" key="11">
    <source>
        <dbReference type="RuleBase" id="RU364109"/>
    </source>
</evidence>
<organism evidence="16 17">
    <name type="scientific">Trichosporon asahii var. asahii (strain CBS 8904)</name>
    <name type="common">Yeast</name>
    <dbReference type="NCBI Taxonomy" id="1220162"/>
    <lineage>
        <taxon>Eukaryota</taxon>
        <taxon>Fungi</taxon>
        <taxon>Dikarya</taxon>
        <taxon>Basidiomycota</taxon>
        <taxon>Agaricomycotina</taxon>
        <taxon>Tremellomycetes</taxon>
        <taxon>Trichosporonales</taxon>
        <taxon>Trichosporonaceae</taxon>
        <taxon>Trichosporon</taxon>
    </lineage>
</organism>
<dbReference type="PROSITE" id="PS51189">
    <property type="entry name" value="FAT"/>
    <property type="match status" value="1"/>
</dbReference>
<dbReference type="InterPro" id="IPR014009">
    <property type="entry name" value="PIK_FAT"/>
</dbReference>
<evidence type="ECO:0000256" key="3">
    <source>
        <dbReference type="ARBA" id="ARBA00022679"/>
    </source>
</evidence>
<evidence type="ECO:0000259" key="15">
    <source>
        <dbReference type="PROSITE" id="PS51190"/>
    </source>
</evidence>
<evidence type="ECO:0000256" key="9">
    <source>
        <dbReference type="ARBA" id="ARBA00047899"/>
    </source>
</evidence>
<dbReference type="STRING" id="1220162.K1VL89"/>
<dbReference type="Pfam" id="PF23593">
    <property type="entry name" value="HEAT_ATR"/>
    <property type="match status" value="1"/>
</dbReference>
<dbReference type="GO" id="GO:0016242">
    <property type="term" value="P:negative regulation of macroautophagy"/>
    <property type="evidence" value="ECO:0007669"/>
    <property type="project" value="TreeGrafter"/>
</dbReference>
<comment type="catalytic activity">
    <reaction evidence="9 11">
        <text>L-threonyl-[protein] + ATP = O-phospho-L-threonyl-[protein] + ADP + H(+)</text>
        <dbReference type="Rhea" id="RHEA:46608"/>
        <dbReference type="Rhea" id="RHEA-COMP:11060"/>
        <dbReference type="Rhea" id="RHEA-COMP:11605"/>
        <dbReference type="ChEBI" id="CHEBI:15378"/>
        <dbReference type="ChEBI" id="CHEBI:30013"/>
        <dbReference type="ChEBI" id="CHEBI:30616"/>
        <dbReference type="ChEBI" id="CHEBI:61977"/>
        <dbReference type="ChEBI" id="CHEBI:456216"/>
        <dbReference type="EC" id="2.7.11.1"/>
    </reaction>
</comment>
<keyword evidence="2 11" id="KW-0723">Serine/threonine-protein kinase</keyword>
<feature type="region of interest" description="Disordered" evidence="12">
    <location>
        <begin position="2237"/>
        <end position="2259"/>
    </location>
</feature>
<keyword evidence="8" id="KW-0131">Cell cycle</keyword>
<dbReference type="Pfam" id="PF02260">
    <property type="entry name" value="FATC"/>
    <property type="match status" value="1"/>
</dbReference>
<dbReference type="Gene3D" id="1.20.120.150">
    <property type="entry name" value="FKBP12-rapamycin binding domain"/>
    <property type="match status" value="1"/>
</dbReference>
<dbReference type="GO" id="GO:0038202">
    <property type="term" value="P:TORC1 signaling"/>
    <property type="evidence" value="ECO:0007669"/>
    <property type="project" value="TreeGrafter"/>
</dbReference>
<dbReference type="GO" id="GO:0031932">
    <property type="term" value="C:TORC2 complex"/>
    <property type="evidence" value="ECO:0007669"/>
    <property type="project" value="TreeGrafter"/>
</dbReference>
<evidence type="ECO:0000259" key="13">
    <source>
        <dbReference type="PROSITE" id="PS50290"/>
    </source>
</evidence>
<dbReference type="Gene3D" id="1.25.10.10">
    <property type="entry name" value="Leucine-rich Repeat Variant"/>
    <property type="match status" value="2"/>
</dbReference>
<comment type="caution">
    <text evidence="16">The sequence shown here is derived from an EMBL/GenBank/DDBJ whole genome shotgun (WGS) entry which is preliminary data.</text>
</comment>
<dbReference type="SMART" id="SM01343">
    <property type="entry name" value="FATC"/>
    <property type="match status" value="1"/>
</dbReference>
<comment type="similarity">
    <text evidence="1 11">Belongs to the PI3/PI4-kinase family.</text>
</comment>
<dbReference type="InterPro" id="IPR036738">
    <property type="entry name" value="FRB_sf"/>
</dbReference>
<dbReference type="Pfam" id="PF00454">
    <property type="entry name" value="PI3_PI4_kinase"/>
    <property type="match status" value="1"/>
</dbReference>
<evidence type="ECO:0000256" key="2">
    <source>
        <dbReference type="ARBA" id="ARBA00022527"/>
    </source>
</evidence>
<dbReference type="FunFam" id="1.20.120.150:FF:000001">
    <property type="entry name" value="Serine/threonine-protein kinase TOR"/>
    <property type="match status" value="1"/>
</dbReference>
<dbReference type="PROSITE" id="PS51190">
    <property type="entry name" value="FATC"/>
    <property type="match status" value="1"/>
</dbReference>
<evidence type="ECO:0000256" key="10">
    <source>
        <dbReference type="ARBA" id="ARBA00048679"/>
    </source>
</evidence>
<dbReference type="eggNOG" id="KOG0891">
    <property type="taxonomic scope" value="Eukaryota"/>
</dbReference>
<dbReference type="PANTHER" id="PTHR11139:SF9">
    <property type="entry name" value="SERINE_THREONINE-PROTEIN KINASE MTOR"/>
    <property type="match status" value="1"/>
</dbReference>
<gene>
    <name evidence="16" type="ORF">A1Q2_05639</name>
</gene>
<dbReference type="Pfam" id="PF11865">
    <property type="entry name" value="mTOR_dom"/>
    <property type="match status" value="1"/>
</dbReference>
<feature type="region of interest" description="Disordered" evidence="12">
    <location>
        <begin position="2822"/>
        <end position="2843"/>
    </location>
</feature>
<reference evidence="16 17" key="1">
    <citation type="journal article" date="2012" name="Eukaryot. Cell">
        <title>Genome sequence of the Trichosporon asahii environmental strain CBS 8904.</title>
        <authorList>
            <person name="Yang R.Y."/>
            <person name="Li H.T."/>
            <person name="Zhu H."/>
            <person name="Zhou G.P."/>
            <person name="Wang M."/>
            <person name="Wang L."/>
        </authorList>
    </citation>
    <scope>NUCLEOTIDE SEQUENCE [LARGE SCALE GENOMIC DNA]</scope>
    <source>
        <strain evidence="16 17">CBS 8904</strain>
    </source>
</reference>
<feature type="compositionally biased region" description="Polar residues" evidence="12">
    <location>
        <begin position="2647"/>
        <end position="2656"/>
    </location>
</feature>
<evidence type="ECO:0000256" key="1">
    <source>
        <dbReference type="ARBA" id="ARBA00011031"/>
    </source>
</evidence>
<dbReference type="Pfam" id="PF02259">
    <property type="entry name" value="FAT"/>
    <property type="match status" value="1"/>
</dbReference>
<dbReference type="PANTHER" id="PTHR11139">
    <property type="entry name" value="ATAXIA TELANGIECTASIA MUTATED ATM -RELATED"/>
    <property type="match status" value="1"/>
</dbReference>
<keyword evidence="17" id="KW-1185">Reference proteome</keyword>
<evidence type="ECO:0000313" key="16">
    <source>
        <dbReference type="EMBL" id="EKD00047.1"/>
    </source>
</evidence>
<dbReference type="SMART" id="SM00146">
    <property type="entry name" value="PI3Kc"/>
    <property type="match status" value="1"/>
</dbReference>
<dbReference type="OMA" id="MRQHSAK"/>
<keyword evidence="4" id="KW-0677">Repeat</keyword>
<evidence type="ECO:0000259" key="14">
    <source>
        <dbReference type="PROSITE" id="PS51189"/>
    </source>
</evidence>
<dbReference type="FunFam" id="1.10.1070.11:FF:000028">
    <property type="entry name" value="Serine/threonine-protein kinase TOR"/>
    <property type="match status" value="1"/>
</dbReference>
<evidence type="ECO:0000256" key="5">
    <source>
        <dbReference type="ARBA" id="ARBA00022741"/>
    </source>
</evidence>
<dbReference type="PROSITE" id="PS00915">
    <property type="entry name" value="PI3_4_KINASE_1"/>
    <property type="match status" value="1"/>
</dbReference>
<dbReference type="SUPFAM" id="SSF56112">
    <property type="entry name" value="Protein kinase-like (PK-like)"/>
    <property type="match status" value="1"/>
</dbReference>
<feature type="domain" description="PI3K/PI4K catalytic" evidence="13">
    <location>
        <begin position="1956"/>
        <end position="2270"/>
    </location>
</feature>
<dbReference type="EMBL" id="AMBO01000351">
    <property type="protein sequence ID" value="EKD00047.1"/>
    <property type="molecule type" value="Genomic_DNA"/>
</dbReference>
<dbReference type="OrthoDB" id="381190at2759"/>
<dbReference type="HOGENOM" id="CLU_000178_7_1_1"/>
<dbReference type="Pfam" id="PF13513">
    <property type="entry name" value="HEAT_EZ"/>
    <property type="match status" value="1"/>
</dbReference>
<dbReference type="GO" id="GO:0005886">
    <property type="term" value="C:plasma membrane"/>
    <property type="evidence" value="ECO:0007669"/>
    <property type="project" value="UniProtKB-ARBA"/>
</dbReference>
<evidence type="ECO:0000256" key="8">
    <source>
        <dbReference type="ARBA" id="ARBA00023306"/>
    </source>
</evidence>
<dbReference type="InterPro" id="IPR016024">
    <property type="entry name" value="ARM-type_fold"/>
</dbReference>
<evidence type="ECO:0000256" key="7">
    <source>
        <dbReference type="ARBA" id="ARBA00022840"/>
    </source>
</evidence>
<dbReference type="CDD" id="cd05169">
    <property type="entry name" value="PIKKc_TOR"/>
    <property type="match status" value="1"/>
</dbReference>
<dbReference type="GO" id="GO:0005737">
    <property type="term" value="C:cytoplasm"/>
    <property type="evidence" value="ECO:0007669"/>
    <property type="project" value="TreeGrafter"/>
</dbReference>
<dbReference type="Gene3D" id="3.30.1010.10">
    <property type="entry name" value="Phosphatidylinositol 3-kinase Catalytic Subunit, Chain A, domain 4"/>
    <property type="match status" value="1"/>
</dbReference>
<proteinExistence type="inferred from homology"/>